<feature type="transmembrane region" description="Helical" evidence="7">
    <location>
        <begin position="59"/>
        <end position="79"/>
    </location>
</feature>
<comment type="subcellular location">
    <subcellularLocation>
        <location evidence="1">Membrane</location>
        <topology evidence="1">Multi-pass membrane protein</topology>
    </subcellularLocation>
</comment>
<evidence type="ECO:0000256" key="5">
    <source>
        <dbReference type="ARBA" id="ARBA00038359"/>
    </source>
</evidence>
<feature type="compositionally biased region" description="Polar residues" evidence="6">
    <location>
        <begin position="371"/>
        <end position="386"/>
    </location>
</feature>
<gene>
    <name evidence="9" type="ORF">NEMBOFW57_005496</name>
</gene>
<proteinExistence type="inferred from homology"/>
<accession>A0AAD4F1K1</accession>
<name>A0AAD4F1K1_9PEZI</name>
<dbReference type="Proteomes" id="UP001197093">
    <property type="component" value="Unassembled WGS sequence"/>
</dbReference>
<feature type="domain" description="Rhodopsin" evidence="8">
    <location>
        <begin position="44"/>
        <end position="285"/>
    </location>
</feature>
<comment type="caution">
    <text evidence="9">The sequence shown here is derived from an EMBL/GenBank/DDBJ whole genome shotgun (WGS) entry which is preliminary data.</text>
</comment>
<feature type="transmembrane region" description="Helical" evidence="7">
    <location>
        <begin position="221"/>
        <end position="242"/>
    </location>
</feature>
<feature type="transmembrane region" description="Helical" evidence="7">
    <location>
        <begin position="109"/>
        <end position="131"/>
    </location>
</feature>
<keyword evidence="10" id="KW-1185">Reference proteome</keyword>
<keyword evidence="2 7" id="KW-0812">Transmembrane</keyword>
<dbReference type="PANTHER" id="PTHR33048">
    <property type="entry name" value="PTH11-LIKE INTEGRAL MEMBRANE PROTEIN (AFU_ORTHOLOGUE AFUA_5G11245)"/>
    <property type="match status" value="1"/>
</dbReference>
<dbReference type="GO" id="GO:0016020">
    <property type="term" value="C:membrane"/>
    <property type="evidence" value="ECO:0007669"/>
    <property type="project" value="UniProtKB-SubCell"/>
</dbReference>
<feature type="compositionally biased region" description="Low complexity" evidence="6">
    <location>
        <begin position="387"/>
        <end position="399"/>
    </location>
</feature>
<reference evidence="9" key="1">
    <citation type="submission" date="2023-02" db="EMBL/GenBank/DDBJ databases">
        <authorList>
            <person name="Palmer J.M."/>
        </authorList>
    </citation>
    <scope>NUCLEOTIDE SEQUENCE</scope>
    <source>
        <strain evidence="9">FW57</strain>
    </source>
</reference>
<protein>
    <recommendedName>
        <fullName evidence="8">Rhodopsin domain-containing protein</fullName>
    </recommendedName>
</protein>
<keyword evidence="3 7" id="KW-1133">Transmembrane helix</keyword>
<feature type="compositionally biased region" description="Gly residues" evidence="6">
    <location>
        <begin position="314"/>
        <end position="325"/>
    </location>
</feature>
<evidence type="ECO:0000256" key="1">
    <source>
        <dbReference type="ARBA" id="ARBA00004141"/>
    </source>
</evidence>
<dbReference type="AlphaFoldDB" id="A0AAD4F1K1"/>
<evidence type="ECO:0000256" key="2">
    <source>
        <dbReference type="ARBA" id="ARBA00022692"/>
    </source>
</evidence>
<dbReference type="EMBL" id="JAHCVI010000002">
    <property type="protein sequence ID" value="KAG7289133.1"/>
    <property type="molecule type" value="Genomic_DNA"/>
</dbReference>
<dbReference type="PANTHER" id="PTHR33048:SF47">
    <property type="entry name" value="INTEGRAL MEMBRANE PROTEIN-RELATED"/>
    <property type="match status" value="1"/>
</dbReference>
<dbReference type="InterPro" id="IPR052337">
    <property type="entry name" value="SAT4-like"/>
</dbReference>
<evidence type="ECO:0000313" key="10">
    <source>
        <dbReference type="Proteomes" id="UP001197093"/>
    </source>
</evidence>
<dbReference type="InterPro" id="IPR049326">
    <property type="entry name" value="Rhodopsin_dom_fungi"/>
</dbReference>
<feature type="transmembrane region" description="Helical" evidence="7">
    <location>
        <begin position="138"/>
        <end position="160"/>
    </location>
</feature>
<dbReference type="Pfam" id="PF20684">
    <property type="entry name" value="Fung_rhodopsin"/>
    <property type="match status" value="1"/>
</dbReference>
<feature type="transmembrane region" description="Helical" evidence="7">
    <location>
        <begin position="188"/>
        <end position="209"/>
    </location>
</feature>
<feature type="compositionally biased region" description="Basic and acidic residues" evidence="6">
    <location>
        <begin position="404"/>
        <end position="416"/>
    </location>
</feature>
<feature type="region of interest" description="Disordered" evidence="6">
    <location>
        <begin position="298"/>
        <end position="416"/>
    </location>
</feature>
<comment type="similarity">
    <text evidence="5">Belongs to the SAT4 family.</text>
</comment>
<evidence type="ECO:0000256" key="6">
    <source>
        <dbReference type="SAM" id="MobiDB-lite"/>
    </source>
</evidence>
<evidence type="ECO:0000313" key="9">
    <source>
        <dbReference type="EMBL" id="KAG7289133.1"/>
    </source>
</evidence>
<organism evidence="9 10">
    <name type="scientific">Staphylotrichum longicolle</name>
    <dbReference type="NCBI Taxonomy" id="669026"/>
    <lineage>
        <taxon>Eukaryota</taxon>
        <taxon>Fungi</taxon>
        <taxon>Dikarya</taxon>
        <taxon>Ascomycota</taxon>
        <taxon>Pezizomycotina</taxon>
        <taxon>Sordariomycetes</taxon>
        <taxon>Sordariomycetidae</taxon>
        <taxon>Sordariales</taxon>
        <taxon>Chaetomiaceae</taxon>
        <taxon>Staphylotrichum</taxon>
    </lineage>
</organism>
<evidence type="ECO:0000256" key="7">
    <source>
        <dbReference type="SAM" id="Phobius"/>
    </source>
</evidence>
<feature type="transmembrane region" description="Helical" evidence="7">
    <location>
        <begin position="27"/>
        <end position="47"/>
    </location>
</feature>
<evidence type="ECO:0000256" key="4">
    <source>
        <dbReference type="ARBA" id="ARBA00023136"/>
    </source>
</evidence>
<evidence type="ECO:0000259" key="8">
    <source>
        <dbReference type="Pfam" id="PF20684"/>
    </source>
</evidence>
<sequence length="416" mass="45117">MADTNATISGPPPGFISNPSESHQAEILASAIITWVIGAVFVGLRFYARGWLLKNAIGVEDWLILVALVFSAATTAGKIEQVYYGWGKHSLDIDLAVLEPMTRAGWYSIIWYMMSLLFTKIAICLLYLRVLSFRHARYVVYAILALVVIANGIWTLYTVLTACKPLTAFWHFDPAAVLPPECRPVRDWLINTGLHIGTDFLMYLLPLPVVLSLRVPLRQKLALYGVMALGLLVCLVSVVRLWDLTQQSKRVDFSYENTSIEHLTVIEINAAIACACCMTLRPLMNKWFPNLWGSRPSSTGAADGSPRAHDVEMAGGGAAGRGGGASDETRGPPTIGSKPLRKIKVRGDDSQLLGEDADDFGGAGRDEKRSIQTTTETDGASFTETRSGSASGSGSGPASPWTPREPHLAHTAGGRD</sequence>
<evidence type="ECO:0000256" key="3">
    <source>
        <dbReference type="ARBA" id="ARBA00022989"/>
    </source>
</evidence>
<keyword evidence="4 7" id="KW-0472">Membrane</keyword>